<dbReference type="NCBIfam" id="TIGR03724">
    <property type="entry name" value="arch_bud32"/>
    <property type="match status" value="1"/>
</dbReference>
<comment type="similarity">
    <text evidence="1">Belongs to the protein kinase superfamily. BUD32 family.</text>
</comment>
<dbReference type="AlphaFoldDB" id="A0AAD8PGF2"/>
<protein>
    <recommendedName>
        <fullName evidence="2">non-specific serine/threonine protein kinase</fullName>
        <ecNumber evidence="2">2.7.11.1</ecNumber>
    </recommendedName>
</protein>
<evidence type="ECO:0000256" key="6">
    <source>
        <dbReference type="ARBA" id="ARBA00022741"/>
    </source>
</evidence>
<dbReference type="InterPro" id="IPR000719">
    <property type="entry name" value="Prot_kinase_dom"/>
</dbReference>
<evidence type="ECO:0000256" key="10">
    <source>
        <dbReference type="ARBA" id="ARBA00048679"/>
    </source>
</evidence>
<evidence type="ECO:0000313" key="13">
    <source>
        <dbReference type="Proteomes" id="UP001230268"/>
    </source>
</evidence>
<evidence type="ECO:0000256" key="2">
    <source>
        <dbReference type="ARBA" id="ARBA00012513"/>
    </source>
</evidence>
<evidence type="ECO:0000256" key="9">
    <source>
        <dbReference type="ARBA" id="ARBA00047899"/>
    </source>
</evidence>
<evidence type="ECO:0000256" key="3">
    <source>
        <dbReference type="ARBA" id="ARBA00022527"/>
    </source>
</evidence>
<dbReference type="EMBL" id="JAVEPI010000001">
    <property type="protein sequence ID" value="KAK1444798.1"/>
    <property type="molecule type" value="Genomic_DNA"/>
</dbReference>
<keyword evidence="13" id="KW-1185">Reference proteome</keyword>
<dbReference type="FunFam" id="3.30.200.20:FF:000201">
    <property type="entry name" value="TP53-regulating kinase isoform X1"/>
    <property type="match status" value="1"/>
</dbReference>
<dbReference type="GO" id="GO:0004674">
    <property type="term" value="F:protein serine/threonine kinase activity"/>
    <property type="evidence" value="ECO:0007669"/>
    <property type="project" value="UniProtKB-KW"/>
</dbReference>
<proteinExistence type="inferred from homology"/>
<dbReference type="PANTHER" id="PTHR12209">
    <property type="entry name" value="NON-SPECIFIC SERINE/THREONINE PROTEIN KINASE"/>
    <property type="match status" value="1"/>
</dbReference>
<reference evidence="12" key="1">
    <citation type="submission" date="2023-08" db="EMBL/GenBank/DDBJ databases">
        <title>Draft sequence of the Babesia gibsoni genome.</title>
        <authorList>
            <person name="Yamagishi J.Y."/>
            <person name="Xuan X.X."/>
        </authorList>
    </citation>
    <scope>NUCLEOTIDE SEQUENCE</scope>
    <source>
        <strain evidence="12">Azabu</strain>
    </source>
</reference>
<dbReference type="GO" id="GO:0005829">
    <property type="term" value="C:cytosol"/>
    <property type="evidence" value="ECO:0007669"/>
    <property type="project" value="TreeGrafter"/>
</dbReference>
<comment type="catalytic activity">
    <reaction evidence="10">
        <text>L-seryl-[protein] + ATP = O-phospho-L-seryl-[protein] + ADP + H(+)</text>
        <dbReference type="Rhea" id="RHEA:17989"/>
        <dbReference type="Rhea" id="RHEA-COMP:9863"/>
        <dbReference type="Rhea" id="RHEA-COMP:11604"/>
        <dbReference type="ChEBI" id="CHEBI:15378"/>
        <dbReference type="ChEBI" id="CHEBI:29999"/>
        <dbReference type="ChEBI" id="CHEBI:30616"/>
        <dbReference type="ChEBI" id="CHEBI:83421"/>
        <dbReference type="ChEBI" id="CHEBI:456216"/>
        <dbReference type="EC" id="2.7.11.1"/>
    </reaction>
</comment>
<dbReference type="PANTHER" id="PTHR12209:SF0">
    <property type="entry name" value="EKC_KEOPS COMPLEX SUBUNIT TP53RK"/>
    <property type="match status" value="1"/>
</dbReference>
<dbReference type="Gene3D" id="3.30.200.20">
    <property type="entry name" value="Phosphorylase Kinase, domain 1"/>
    <property type="match status" value="1"/>
</dbReference>
<name>A0AAD8PGF2_BABGI</name>
<sequence>MERTEDLSLIAQGAEARVTRIRYLGQNAVLKTRLSKAYRHPDLDEALTVKRIISETRTVAKLRKNGIPVPLIYLVDPQNRHIVYEFIKGETITAAMKRCKGNEKDDIMEKVGTIVAKMHDVNVIHGDLTPRNMMRTDNGDIYLIDFGLSFVSPSVEDKGVDLYVLERCCEEEEFNKIMEAYGRQSKNGVKVTAKLAEVRLRGRKRDQTG</sequence>
<dbReference type="SUPFAM" id="SSF56112">
    <property type="entry name" value="Protein kinase-like (PK-like)"/>
    <property type="match status" value="1"/>
</dbReference>
<organism evidence="12 13">
    <name type="scientific">Babesia gibsoni</name>
    <dbReference type="NCBI Taxonomy" id="33632"/>
    <lineage>
        <taxon>Eukaryota</taxon>
        <taxon>Sar</taxon>
        <taxon>Alveolata</taxon>
        <taxon>Apicomplexa</taxon>
        <taxon>Aconoidasida</taxon>
        <taxon>Piroplasmida</taxon>
        <taxon>Babesiidae</taxon>
        <taxon>Babesia</taxon>
    </lineage>
</organism>
<evidence type="ECO:0000313" key="12">
    <source>
        <dbReference type="EMBL" id="KAK1444798.1"/>
    </source>
</evidence>
<evidence type="ECO:0000256" key="5">
    <source>
        <dbReference type="ARBA" id="ARBA00022694"/>
    </source>
</evidence>
<comment type="caution">
    <text evidence="12">The sequence shown here is derived from an EMBL/GenBank/DDBJ whole genome shotgun (WGS) entry which is preliminary data.</text>
</comment>
<evidence type="ECO:0000256" key="1">
    <source>
        <dbReference type="ARBA" id="ARBA00010630"/>
    </source>
</evidence>
<keyword evidence="4" id="KW-0808">Transferase</keyword>
<accession>A0AAD8PGF2</accession>
<dbReference type="Pfam" id="PF00069">
    <property type="entry name" value="Pkinase"/>
    <property type="match status" value="1"/>
</dbReference>
<evidence type="ECO:0000256" key="4">
    <source>
        <dbReference type="ARBA" id="ARBA00022679"/>
    </source>
</evidence>
<keyword evidence="8" id="KW-0067">ATP-binding</keyword>
<evidence type="ECO:0000256" key="8">
    <source>
        <dbReference type="ARBA" id="ARBA00022840"/>
    </source>
</evidence>
<dbReference type="GO" id="GO:0000408">
    <property type="term" value="C:EKC/KEOPS complex"/>
    <property type="evidence" value="ECO:0007669"/>
    <property type="project" value="UniProtKB-ARBA"/>
</dbReference>
<comment type="catalytic activity">
    <reaction evidence="9">
        <text>L-threonyl-[protein] + ATP = O-phospho-L-threonyl-[protein] + ADP + H(+)</text>
        <dbReference type="Rhea" id="RHEA:46608"/>
        <dbReference type="Rhea" id="RHEA-COMP:11060"/>
        <dbReference type="Rhea" id="RHEA-COMP:11605"/>
        <dbReference type="ChEBI" id="CHEBI:15378"/>
        <dbReference type="ChEBI" id="CHEBI:30013"/>
        <dbReference type="ChEBI" id="CHEBI:30616"/>
        <dbReference type="ChEBI" id="CHEBI:61977"/>
        <dbReference type="ChEBI" id="CHEBI:456216"/>
        <dbReference type="EC" id="2.7.11.1"/>
    </reaction>
</comment>
<dbReference type="SMART" id="SM00220">
    <property type="entry name" value="S_TKc"/>
    <property type="match status" value="1"/>
</dbReference>
<keyword evidence="3 12" id="KW-0723">Serine/threonine-protein kinase</keyword>
<dbReference type="Gene3D" id="1.10.510.10">
    <property type="entry name" value="Transferase(Phosphotransferase) domain 1"/>
    <property type="match status" value="1"/>
</dbReference>
<evidence type="ECO:0000259" key="11">
    <source>
        <dbReference type="PROSITE" id="PS50011"/>
    </source>
</evidence>
<dbReference type="GO" id="GO:0008033">
    <property type="term" value="P:tRNA processing"/>
    <property type="evidence" value="ECO:0007669"/>
    <property type="project" value="UniProtKB-KW"/>
</dbReference>
<dbReference type="EC" id="2.7.11.1" evidence="2"/>
<dbReference type="PROSITE" id="PS50011">
    <property type="entry name" value="PROTEIN_KINASE_DOM"/>
    <property type="match status" value="1"/>
</dbReference>
<gene>
    <name evidence="12" type="ORF">BgAZ_107040</name>
</gene>
<keyword evidence="5" id="KW-0819">tRNA processing</keyword>
<dbReference type="Proteomes" id="UP001230268">
    <property type="component" value="Unassembled WGS sequence"/>
</dbReference>
<dbReference type="GO" id="GO:0005524">
    <property type="term" value="F:ATP binding"/>
    <property type="evidence" value="ECO:0007669"/>
    <property type="project" value="UniProtKB-KW"/>
</dbReference>
<dbReference type="GO" id="GO:0005634">
    <property type="term" value="C:nucleus"/>
    <property type="evidence" value="ECO:0007669"/>
    <property type="project" value="TreeGrafter"/>
</dbReference>
<keyword evidence="7 12" id="KW-0418">Kinase</keyword>
<dbReference type="InterPro" id="IPR011009">
    <property type="entry name" value="Kinase-like_dom_sf"/>
</dbReference>
<evidence type="ECO:0000256" key="7">
    <source>
        <dbReference type="ARBA" id="ARBA00022777"/>
    </source>
</evidence>
<dbReference type="InterPro" id="IPR022495">
    <property type="entry name" value="Bud32"/>
</dbReference>
<keyword evidence="6" id="KW-0547">Nucleotide-binding</keyword>
<feature type="domain" description="Protein kinase" evidence="11">
    <location>
        <begin position="4"/>
        <end position="209"/>
    </location>
</feature>
<dbReference type="GO" id="GO:0070525">
    <property type="term" value="P:tRNA threonylcarbamoyladenosine metabolic process"/>
    <property type="evidence" value="ECO:0007669"/>
    <property type="project" value="TreeGrafter"/>
</dbReference>